<reference evidence="2" key="1">
    <citation type="submission" date="2018-04" db="EMBL/GenBank/DDBJ databases">
        <title>WGS assembly of Panicum hallii.</title>
        <authorList>
            <person name="Lovell J."/>
            <person name="Jenkins J."/>
            <person name="Lowry D."/>
            <person name="Mamidi S."/>
            <person name="Sreedasyam A."/>
            <person name="Weng X."/>
            <person name="Barry K."/>
            <person name="Bonette J."/>
            <person name="Campitelli B."/>
            <person name="Daum C."/>
            <person name="Gordon S."/>
            <person name="Gould B."/>
            <person name="Lipzen A."/>
            <person name="Macqueen A."/>
            <person name="Palacio-Mejia J."/>
            <person name="Plott C."/>
            <person name="Shakirov E."/>
            <person name="Shu S."/>
            <person name="Yoshinaga Y."/>
            <person name="Zane M."/>
            <person name="Rokhsar D."/>
            <person name="Grimwood J."/>
            <person name="Schmutz J."/>
            <person name="Juenger T."/>
        </authorList>
    </citation>
    <scope>NUCLEOTIDE SEQUENCE [LARGE SCALE GENOMIC DNA]</scope>
    <source>
        <strain evidence="2">FIL2</strain>
    </source>
</reference>
<feature type="signal peptide" evidence="1">
    <location>
        <begin position="1"/>
        <end position="16"/>
    </location>
</feature>
<evidence type="ECO:0008006" key="3">
    <source>
        <dbReference type="Google" id="ProtNLM"/>
    </source>
</evidence>
<keyword evidence="1" id="KW-0732">Signal</keyword>
<feature type="chain" id="PRO_5015532168" description="Secreted protein" evidence="1">
    <location>
        <begin position="17"/>
        <end position="60"/>
    </location>
</feature>
<dbReference type="Proteomes" id="UP000243499">
    <property type="component" value="Chromosome 1"/>
</dbReference>
<dbReference type="AlphaFoldDB" id="A0A2T8KV56"/>
<sequence length="60" mass="7154">MRLQIFLCSWWVGTRGLCGCFLGRQELHHRSKSWCVRHSRLPFHDVCKRFPKVQHDASCI</sequence>
<name>A0A2T8KV56_9POAL</name>
<organism evidence="2">
    <name type="scientific">Panicum hallii</name>
    <dbReference type="NCBI Taxonomy" id="206008"/>
    <lineage>
        <taxon>Eukaryota</taxon>
        <taxon>Viridiplantae</taxon>
        <taxon>Streptophyta</taxon>
        <taxon>Embryophyta</taxon>
        <taxon>Tracheophyta</taxon>
        <taxon>Spermatophyta</taxon>
        <taxon>Magnoliopsida</taxon>
        <taxon>Liliopsida</taxon>
        <taxon>Poales</taxon>
        <taxon>Poaceae</taxon>
        <taxon>PACMAD clade</taxon>
        <taxon>Panicoideae</taxon>
        <taxon>Panicodae</taxon>
        <taxon>Paniceae</taxon>
        <taxon>Panicinae</taxon>
        <taxon>Panicum</taxon>
        <taxon>Panicum sect. Panicum</taxon>
    </lineage>
</organism>
<evidence type="ECO:0000256" key="1">
    <source>
        <dbReference type="SAM" id="SignalP"/>
    </source>
</evidence>
<protein>
    <recommendedName>
        <fullName evidence="3">Secreted protein</fullName>
    </recommendedName>
</protein>
<dbReference type="Gramene" id="PVH66061">
    <property type="protein sequence ID" value="PVH66061"/>
    <property type="gene ID" value="PAHAL_1G138500"/>
</dbReference>
<gene>
    <name evidence="2" type="ORF">PAHAL_1G138500</name>
</gene>
<dbReference type="EMBL" id="CM008046">
    <property type="protein sequence ID" value="PVH66061.1"/>
    <property type="molecule type" value="Genomic_DNA"/>
</dbReference>
<evidence type="ECO:0000313" key="2">
    <source>
        <dbReference type="EMBL" id="PVH66061.1"/>
    </source>
</evidence>
<proteinExistence type="predicted"/>
<accession>A0A2T8KV56</accession>